<dbReference type="Pfam" id="PF20684">
    <property type="entry name" value="Fung_rhodopsin"/>
    <property type="match status" value="1"/>
</dbReference>
<proteinExistence type="inferred from homology"/>
<evidence type="ECO:0000256" key="5">
    <source>
        <dbReference type="ARBA" id="ARBA00038359"/>
    </source>
</evidence>
<sequence>MGLNLHDPLVQIKLTQAVCGFVAICMTVSRLYIRRGRYWWDDAWAFFALLNLFVQFAGIFMHVENPAQLPKTSRVAAYYLIAVTFYTIIWSARLSILFTIIRIDPDPRMRQRLKWVAGFFIFAIIFFFCQLMWVCEPPSKTAWKDAKSPQCELGSQVAICQIVTDVLSDLLLMILPLRLIRGLQNKGLRRRLMVIFSTSIVTSVVSLVHAAYIIAVGGTKVVLIAAIEDCLSLTVANLPVMATSLFKALGM</sequence>
<dbReference type="STRING" id="5364.A0A5C3MPD2"/>
<comment type="similarity">
    <text evidence="5">Belongs to the SAT4 family.</text>
</comment>
<gene>
    <name evidence="8" type="ORF">OE88DRAFT_1611271</name>
</gene>
<feature type="domain" description="Rhodopsin" evidence="7">
    <location>
        <begin position="28"/>
        <end position="243"/>
    </location>
</feature>
<evidence type="ECO:0000259" key="7">
    <source>
        <dbReference type="Pfam" id="PF20684"/>
    </source>
</evidence>
<accession>A0A5C3MPD2</accession>
<dbReference type="PANTHER" id="PTHR33048:SF47">
    <property type="entry name" value="INTEGRAL MEMBRANE PROTEIN-RELATED"/>
    <property type="match status" value="1"/>
</dbReference>
<dbReference type="Proteomes" id="UP000305948">
    <property type="component" value="Unassembled WGS sequence"/>
</dbReference>
<evidence type="ECO:0000256" key="3">
    <source>
        <dbReference type="ARBA" id="ARBA00022989"/>
    </source>
</evidence>
<feature type="non-terminal residue" evidence="8">
    <location>
        <position position="251"/>
    </location>
</feature>
<evidence type="ECO:0000256" key="2">
    <source>
        <dbReference type="ARBA" id="ARBA00022692"/>
    </source>
</evidence>
<reference evidence="8 9" key="1">
    <citation type="journal article" date="2019" name="Nat. Ecol. Evol.">
        <title>Megaphylogeny resolves global patterns of mushroom evolution.</title>
        <authorList>
            <person name="Varga T."/>
            <person name="Krizsan K."/>
            <person name="Foldi C."/>
            <person name="Dima B."/>
            <person name="Sanchez-Garcia M."/>
            <person name="Sanchez-Ramirez S."/>
            <person name="Szollosi G.J."/>
            <person name="Szarkandi J.G."/>
            <person name="Papp V."/>
            <person name="Albert L."/>
            <person name="Andreopoulos W."/>
            <person name="Angelini C."/>
            <person name="Antonin V."/>
            <person name="Barry K.W."/>
            <person name="Bougher N.L."/>
            <person name="Buchanan P."/>
            <person name="Buyck B."/>
            <person name="Bense V."/>
            <person name="Catcheside P."/>
            <person name="Chovatia M."/>
            <person name="Cooper J."/>
            <person name="Damon W."/>
            <person name="Desjardin D."/>
            <person name="Finy P."/>
            <person name="Geml J."/>
            <person name="Haridas S."/>
            <person name="Hughes K."/>
            <person name="Justo A."/>
            <person name="Karasinski D."/>
            <person name="Kautmanova I."/>
            <person name="Kiss B."/>
            <person name="Kocsube S."/>
            <person name="Kotiranta H."/>
            <person name="LaButti K.M."/>
            <person name="Lechner B.E."/>
            <person name="Liimatainen K."/>
            <person name="Lipzen A."/>
            <person name="Lukacs Z."/>
            <person name="Mihaltcheva S."/>
            <person name="Morgado L.N."/>
            <person name="Niskanen T."/>
            <person name="Noordeloos M.E."/>
            <person name="Ohm R.A."/>
            <person name="Ortiz-Santana B."/>
            <person name="Ovrebo C."/>
            <person name="Racz N."/>
            <person name="Riley R."/>
            <person name="Savchenko A."/>
            <person name="Shiryaev A."/>
            <person name="Soop K."/>
            <person name="Spirin V."/>
            <person name="Szebenyi C."/>
            <person name="Tomsovsky M."/>
            <person name="Tulloss R.E."/>
            <person name="Uehling J."/>
            <person name="Grigoriev I.V."/>
            <person name="Vagvolgyi C."/>
            <person name="Papp T."/>
            <person name="Martin F.M."/>
            <person name="Miettinen O."/>
            <person name="Hibbett D.S."/>
            <person name="Nagy L.G."/>
        </authorList>
    </citation>
    <scope>NUCLEOTIDE SEQUENCE [LARGE SCALE GENOMIC DNA]</scope>
    <source>
        <strain evidence="8 9">OMC1185</strain>
    </source>
</reference>
<comment type="subcellular location">
    <subcellularLocation>
        <location evidence="1">Membrane</location>
        <topology evidence="1">Multi-pass membrane protein</topology>
    </subcellularLocation>
</comment>
<feature type="transmembrane region" description="Helical" evidence="6">
    <location>
        <begin position="12"/>
        <end position="32"/>
    </location>
</feature>
<evidence type="ECO:0000313" key="9">
    <source>
        <dbReference type="Proteomes" id="UP000305948"/>
    </source>
</evidence>
<keyword evidence="9" id="KW-1185">Reference proteome</keyword>
<dbReference type="PANTHER" id="PTHR33048">
    <property type="entry name" value="PTH11-LIKE INTEGRAL MEMBRANE PROTEIN (AFU_ORTHOLOGUE AFUA_5G11245)"/>
    <property type="match status" value="1"/>
</dbReference>
<feature type="transmembrane region" description="Helical" evidence="6">
    <location>
        <begin position="153"/>
        <end position="180"/>
    </location>
</feature>
<evidence type="ECO:0000256" key="1">
    <source>
        <dbReference type="ARBA" id="ARBA00004141"/>
    </source>
</evidence>
<dbReference type="AlphaFoldDB" id="A0A5C3MPD2"/>
<dbReference type="EMBL" id="ML213525">
    <property type="protein sequence ID" value="TFK47232.1"/>
    <property type="molecule type" value="Genomic_DNA"/>
</dbReference>
<organism evidence="8 9">
    <name type="scientific">Heliocybe sulcata</name>
    <dbReference type="NCBI Taxonomy" id="5364"/>
    <lineage>
        <taxon>Eukaryota</taxon>
        <taxon>Fungi</taxon>
        <taxon>Dikarya</taxon>
        <taxon>Basidiomycota</taxon>
        <taxon>Agaricomycotina</taxon>
        <taxon>Agaricomycetes</taxon>
        <taxon>Gloeophyllales</taxon>
        <taxon>Gloeophyllaceae</taxon>
        <taxon>Heliocybe</taxon>
    </lineage>
</organism>
<dbReference type="InterPro" id="IPR052337">
    <property type="entry name" value="SAT4-like"/>
</dbReference>
<keyword evidence="3 6" id="KW-1133">Transmembrane helix</keyword>
<evidence type="ECO:0000256" key="4">
    <source>
        <dbReference type="ARBA" id="ARBA00023136"/>
    </source>
</evidence>
<keyword evidence="4 6" id="KW-0472">Membrane</keyword>
<dbReference type="GO" id="GO:0016020">
    <property type="term" value="C:membrane"/>
    <property type="evidence" value="ECO:0007669"/>
    <property type="project" value="UniProtKB-SubCell"/>
</dbReference>
<protein>
    <recommendedName>
        <fullName evidence="7">Rhodopsin domain-containing protein</fullName>
    </recommendedName>
</protein>
<name>A0A5C3MPD2_9AGAM</name>
<feature type="transmembrane region" description="Helical" evidence="6">
    <location>
        <begin position="75"/>
        <end position="101"/>
    </location>
</feature>
<feature type="transmembrane region" description="Helical" evidence="6">
    <location>
        <begin position="192"/>
        <end position="215"/>
    </location>
</feature>
<dbReference type="OrthoDB" id="444631at2759"/>
<feature type="transmembrane region" description="Helical" evidence="6">
    <location>
        <begin position="113"/>
        <end position="133"/>
    </location>
</feature>
<feature type="transmembrane region" description="Helical" evidence="6">
    <location>
        <begin position="44"/>
        <end position="63"/>
    </location>
</feature>
<evidence type="ECO:0000313" key="8">
    <source>
        <dbReference type="EMBL" id="TFK47232.1"/>
    </source>
</evidence>
<keyword evidence="2 6" id="KW-0812">Transmembrane</keyword>
<dbReference type="InterPro" id="IPR049326">
    <property type="entry name" value="Rhodopsin_dom_fungi"/>
</dbReference>
<feature type="transmembrane region" description="Helical" evidence="6">
    <location>
        <begin position="221"/>
        <end position="246"/>
    </location>
</feature>
<evidence type="ECO:0000256" key="6">
    <source>
        <dbReference type="SAM" id="Phobius"/>
    </source>
</evidence>